<dbReference type="InterPro" id="IPR019752">
    <property type="entry name" value="Pyrv/ketoisovalerate_OxRed_cat"/>
</dbReference>
<evidence type="ECO:0000259" key="3">
    <source>
        <dbReference type="Pfam" id="PF01558"/>
    </source>
</evidence>
<protein>
    <submittedName>
        <fullName evidence="4">2-oxoacid:ferredoxin oxidoreductase subunit gamma</fullName>
    </submittedName>
</protein>
<name>A0A7G6E539_THEFR</name>
<keyword evidence="1" id="KW-0560">Oxidoreductase</keyword>
<dbReference type="SUPFAM" id="SSF53323">
    <property type="entry name" value="Pyruvate-ferredoxin oxidoreductase, PFOR, domain III"/>
    <property type="match status" value="1"/>
</dbReference>
<dbReference type="OrthoDB" id="9789125at2"/>
<reference evidence="4 5" key="1">
    <citation type="journal article" date="2019" name="Front. Microbiol.">
        <title>Thermoanaerosceptrum fracticalcis gen. nov. sp. nov., a Novel Fumarate-Fermenting Microorganism From a Deep Fractured Carbonate Aquifer of the US Great Basin.</title>
        <authorList>
            <person name="Hamilton-Brehm S.D."/>
            <person name="Stewart L.E."/>
            <person name="Zavarin M."/>
            <person name="Caldwell M."/>
            <person name="Lawson P.A."/>
            <person name="Onstott T.C."/>
            <person name="Grzymski J."/>
            <person name="Neveux I."/>
            <person name="Lollar B.S."/>
            <person name="Russell C.E."/>
            <person name="Moser D.P."/>
        </authorList>
    </citation>
    <scope>NUCLEOTIDE SEQUENCE [LARGE SCALE GENOMIC DNA]</scope>
    <source>
        <strain evidence="4 5">DRI-13</strain>
    </source>
</reference>
<evidence type="ECO:0000256" key="1">
    <source>
        <dbReference type="ARBA" id="ARBA00023002"/>
    </source>
</evidence>
<feature type="transmembrane region" description="Helical" evidence="2">
    <location>
        <begin position="7"/>
        <end position="29"/>
    </location>
</feature>
<evidence type="ECO:0000313" key="4">
    <source>
        <dbReference type="EMBL" id="QNB47193.1"/>
    </source>
</evidence>
<dbReference type="InterPro" id="IPR052554">
    <property type="entry name" value="2-oxoglutarate_synth_KorC"/>
</dbReference>
<dbReference type="PANTHER" id="PTHR42730:SF1">
    <property type="entry name" value="2-OXOGLUTARATE SYNTHASE SUBUNIT KORC"/>
    <property type="match status" value="1"/>
</dbReference>
<keyword evidence="2" id="KW-1133">Transmembrane helix</keyword>
<sequence>MRKEIVAAGFGGQGIVFMGIIAATAAGIYDDKEVAQSQSYGPSARGGACRTEVILSDEKIDYGKSIKPDVMVLMSQPAKEKYLGELEDENTILIIDSSLVENVSEKFKNVYKIPATDIAEKELGNVAAANMVILGAVSSITNLISLDGIKSAVRQKLENKQKVLELNLTAIDKGYQYGKNILHGSDCLNG</sequence>
<dbReference type="Pfam" id="PF01558">
    <property type="entry name" value="POR"/>
    <property type="match status" value="1"/>
</dbReference>
<keyword evidence="2" id="KW-0812">Transmembrane</keyword>
<dbReference type="PANTHER" id="PTHR42730">
    <property type="entry name" value="2-OXOGLUTARATE SYNTHASE SUBUNIT KORC"/>
    <property type="match status" value="1"/>
</dbReference>
<gene>
    <name evidence="4" type="ORF">BR63_13305</name>
</gene>
<dbReference type="Proteomes" id="UP000515847">
    <property type="component" value="Chromosome"/>
</dbReference>
<dbReference type="EMBL" id="CP045798">
    <property type="protein sequence ID" value="QNB47193.1"/>
    <property type="molecule type" value="Genomic_DNA"/>
</dbReference>
<organism evidence="4 5">
    <name type="scientific">Thermanaerosceptrum fracticalcis</name>
    <dbReference type="NCBI Taxonomy" id="1712410"/>
    <lineage>
        <taxon>Bacteria</taxon>
        <taxon>Bacillati</taxon>
        <taxon>Bacillota</taxon>
        <taxon>Clostridia</taxon>
        <taxon>Eubacteriales</taxon>
        <taxon>Peptococcaceae</taxon>
        <taxon>Thermanaerosceptrum</taxon>
    </lineage>
</organism>
<keyword evidence="2" id="KW-0472">Membrane</keyword>
<dbReference type="Gene3D" id="3.40.920.10">
    <property type="entry name" value="Pyruvate-ferredoxin oxidoreductase, PFOR, domain III"/>
    <property type="match status" value="1"/>
</dbReference>
<dbReference type="GO" id="GO:0016903">
    <property type="term" value="F:oxidoreductase activity, acting on the aldehyde or oxo group of donors"/>
    <property type="evidence" value="ECO:0007669"/>
    <property type="project" value="InterPro"/>
</dbReference>
<proteinExistence type="predicted"/>
<accession>A0A7G6E539</accession>
<dbReference type="InterPro" id="IPR002869">
    <property type="entry name" value="Pyrv_flavodox_OxRed_cen"/>
</dbReference>
<evidence type="ECO:0000313" key="5">
    <source>
        <dbReference type="Proteomes" id="UP000515847"/>
    </source>
</evidence>
<dbReference type="KEGG" id="tfr:BR63_13305"/>
<dbReference type="AlphaFoldDB" id="A0A7G6E539"/>
<evidence type="ECO:0000256" key="2">
    <source>
        <dbReference type="SAM" id="Phobius"/>
    </source>
</evidence>
<dbReference type="RefSeq" id="WP_034425455.1">
    <property type="nucleotide sequence ID" value="NZ_CP045798.1"/>
</dbReference>
<keyword evidence="5" id="KW-1185">Reference proteome</keyword>
<feature type="domain" description="Pyruvate/ketoisovalerate oxidoreductase catalytic" evidence="3">
    <location>
        <begin position="11"/>
        <end position="176"/>
    </location>
</feature>